<keyword evidence="3" id="KW-1185">Reference proteome</keyword>
<gene>
    <name evidence="2" type="ORF">PPACK8108_LOCUS16838</name>
</gene>
<keyword evidence="1" id="KW-0812">Transmembrane</keyword>
<evidence type="ECO:0000313" key="3">
    <source>
        <dbReference type="Proteomes" id="UP001153365"/>
    </source>
</evidence>
<dbReference type="Proteomes" id="UP001153365">
    <property type="component" value="Unassembled WGS sequence"/>
</dbReference>
<sequence length="147" mass="16904">MPPVSSDHSLQNDIKEVIELIPPGVNPFEFIMKYLYEKNFPPTSEASIIVLKIFFSFHLLICFFCVSILILPFFKGKRDSLWVFKKLYISDGENSRLHSTPLYFLNSGIIMAISQFFGSVSSLLYILLLLRSSIDTEYRAKSKPIKL</sequence>
<organism evidence="2 3">
    <name type="scientific">Phakopsora pachyrhizi</name>
    <name type="common">Asian soybean rust disease fungus</name>
    <dbReference type="NCBI Taxonomy" id="170000"/>
    <lineage>
        <taxon>Eukaryota</taxon>
        <taxon>Fungi</taxon>
        <taxon>Dikarya</taxon>
        <taxon>Basidiomycota</taxon>
        <taxon>Pucciniomycotina</taxon>
        <taxon>Pucciniomycetes</taxon>
        <taxon>Pucciniales</taxon>
        <taxon>Phakopsoraceae</taxon>
        <taxon>Phakopsora</taxon>
    </lineage>
</organism>
<dbReference type="EMBL" id="CALTRL010004637">
    <property type="protein sequence ID" value="CAH7683379.1"/>
    <property type="molecule type" value="Genomic_DNA"/>
</dbReference>
<keyword evidence="1" id="KW-1133">Transmembrane helix</keyword>
<comment type="caution">
    <text evidence="2">The sequence shown here is derived from an EMBL/GenBank/DDBJ whole genome shotgun (WGS) entry which is preliminary data.</text>
</comment>
<accession>A0AAV0B8R7</accession>
<name>A0AAV0B8R7_PHAPC</name>
<reference evidence="2" key="1">
    <citation type="submission" date="2022-06" db="EMBL/GenBank/DDBJ databases">
        <authorList>
            <consortium name="SYNGENTA / RWTH Aachen University"/>
        </authorList>
    </citation>
    <scope>NUCLEOTIDE SEQUENCE</scope>
</reference>
<proteinExistence type="predicted"/>
<protein>
    <submittedName>
        <fullName evidence="2">Expressed protein</fullName>
    </submittedName>
</protein>
<keyword evidence="1" id="KW-0472">Membrane</keyword>
<dbReference type="AlphaFoldDB" id="A0AAV0B8R7"/>
<feature type="transmembrane region" description="Helical" evidence="1">
    <location>
        <begin position="103"/>
        <end position="130"/>
    </location>
</feature>
<evidence type="ECO:0000313" key="2">
    <source>
        <dbReference type="EMBL" id="CAH7683379.1"/>
    </source>
</evidence>
<evidence type="ECO:0000256" key="1">
    <source>
        <dbReference type="SAM" id="Phobius"/>
    </source>
</evidence>
<feature type="transmembrane region" description="Helical" evidence="1">
    <location>
        <begin position="53"/>
        <end position="74"/>
    </location>
</feature>